<gene>
    <name evidence="1" type="ORF">Q8W34_13985</name>
</gene>
<organism evidence="1 2">
    <name type="scientific">Pseudoalteromonas marina</name>
    <dbReference type="NCBI Taxonomy" id="267375"/>
    <lineage>
        <taxon>Bacteria</taxon>
        <taxon>Pseudomonadati</taxon>
        <taxon>Pseudomonadota</taxon>
        <taxon>Gammaproteobacteria</taxon>
        <taxon>Alteromonadales</taxon>
        <taxon>Pseudoalteromonadaceae</taxon>
        <taxon>Pseudoalteromonas</taxon>
    </lineage>
</organism>
<proteinExistence type="predicted"/>
<name>A0ABT9FG78_9GAMM</name>
<dbReference type="EMBL" id="JAUYVT010000014">
    <property type="protein sequence ID" value="MDP2565751.1"/>
    <property type="molecule type" value="Genomic_DNA"/>
</dbReference>
<comment type="caution">
    <text evidence="1">The sequence shown here is derived from an EMBL/GenBank/DDBJ whole genome shotgun (WGS) entry which is preliminary data.</text>
</comment>
<accession>A0ABT9FG78</accession>
<evidence type="ECO:0000313" key="1">
    <source>
        <dbReference type="EMBL" id="MDP2565751.1"/>
    </source>
</evidence>
<evidence type="ECO:0000313" key="2">
    <source>
        <dbReference type="Proteomes" id="UP001177212"/>
    </source>
</evidence>
<sequence>MKKQIFINQEDFFNLHKYMDTSIYGHLKKGNNTFNKITTVNDNGLKKPVLVTGACYHRIDSSKYYCYLLEPVETYKGETKTHYDEKLDYKSSGVGVIVTCKKKQYVIAGECEVSLDISTFSCINDIEKVKDLISKQTGYWISQSELLGVHQEGGLTFCELIERSKFGDKYHYITYTKEAGKPVLKSLGDSKDHVLNIAKLIKKKVVESITLNNCEQMSLF</sequence>
<dbReference type="Proteomes" id="UP001177212">
    <property type="component" value="Unassembled WGS sequence"/>
</dbReference>
<dbReference type="RefSeq" id="WP_305472474.1">
    <property type="nucleotide sequence ID" value="NZ_JAUYVT010000014.1"/>
</dbReference>
<keyword evidence="2" id="KW-1185">Reference proteome</keyword>
<reference evidence="1" key="1">
    <citation type="submission" date="2023-07" db="EMBL/GenBank/DDBJ databases">
        <title>Genome content predicts the carbon catabolic preferences of heterotrophic bacteria.</title>
        <authorList>
            <person name="Gralka M."/>
        </authorList>
    </citation>
    <scope>NUCLEOTIDE SEQUENCE</scope>
    <source>
        <strain evidence="1">4G09</strain>
    </source>
</reference>
<protein>
    <submittedName>
        <fullName evidence="1">Uncharacterized protein</fullName>
    </submittedName>
</protein>